<feature type="compositionally biased region" description="Basic and acidic residues" evidence="1">
    <location>
        <begin position="99"/>
        <end position="108"/>
    </location>
</feature>
<name>A0A4C1WFJ8_EUMVA</name>
<evidence type="ECO:0000313" key="2">
    <source>
        <dbReference type="EMBL" id="GBP49863.1"/>
    </source>
</evidence>
<evidence type="ECO:0000256" key="1">
    <source>
        <dbReference type="SAM" id="MobiDB-lite"/>
    </source>
</evidence>
<feature type="region of interest" description="Disordered" evidence="1">
    <location>
        <begin position="80"/>
        <end position="121"/>
    </location>
</feature>
<proteinExistence type="predicted"/>
<protein>
    <submittedName>
        <fullName evidence="2">Uncharacterized protein</fullName>
    </submittedName>
</protein>
<evidence type="ECO:0000313" key="3">
    <source>
        <dbReference type="Proteomes" id="UP000299102"/>
    </source>
</evidence>
<dbReference type="EMBL" id="BGZK01000553">
    <property type="protein sequence ID" value="GBP49863.1"/>
    <property type="molecule type" value="Genomic_DNA"/>
</dbReference>
<dbReference type="Proteomes" id="UP000299102">
    <property type="component" value="Unassembled WGS sequence"/>
</dbReference>
<sequence length="121" mass="13242">MVLRHFRKLQEASYSIQFTEIGKPRSRYSRRRALRVPSPACAARAGGGGGFARPLSLPGQKRRSLTRLLINHRSTFSHLDIAQTSARSRKTRTASGHANGERPREREAGPSAVTAAAGPHT</sequence>
<accession>A0A4C1WFJ8</accession>
<reference evidence="2 3" key="1">
    <citation type="journal article" date="2019" name="Commun. Biol.">
        <title>The bagworm genome reveals a unique fibroin gene that provides high tensile strength.</title>
        <authorList>
            <person name="Kono N."/>
            <person name="Nakamura H."/>
            <person name="Ohtoshi R."/>
            <person name="Tomita M."/>
            <person name="Numata K."/>
            <person name="Arakawa K."/>
        </authorList>
    </citation>
    <scope>NUCLEOTIDE SEQUENCE [LARGE SCALE GENOMIC DNA]</scope>
</reference>
<organism evidence="2 3">
    <name type="scientific">Eumeta variegata</name>
    <name type="common">Bagworm moth</name>
    <name type="synonym">Eumeta japonica</name>
    <dbReference type="NCBI Taxonomy" id="151549"/>
    <lineage>
        <taxon>Eukaryota</taxon>
        <taxon>Metazoa</taxon>
        <taxon>Ecdysozoa</taxon>
        <taxon>Arthropoda</taxon>
        <taxon>Hexapoda</taxon>
        <taxon>Insecta</taxon>
        <taxon>Pterygota</taxon>
        <taxon>Neoptera</taxon>
        <taxon>Endopterygota</taxon>
        <taxon>Lepidoptera</taxon>
        <taxon>Glossata</taxon>
        <taxon>Ditrysia</taxon>
        <taxon>Tineoidea</taxon>
        <taxon>Psychidae</taxon>
        <taxon>Oiketicinae</taxon>
        <taxon>Eumeta</taxon>
    </lineage>
</organism>
<gene>
    <name evidence="2" type="ORF">EVAR_83812_1</name>
</gene>
<dbReference type="AlphaFoldDB" id="A0A4C1WFJ8"/>
<comment type="caution">
    <text evidence="2">The sequence shown here is derived from an EMBL/GenBank/DDBJ whole genome shotgun (WGS) entry which is preliminary data.</text>
</comment>
<keyword evidence="3" id="KW-1185">Reference proteome</keyword>